<evidence type="ECO:0000313" key="2">
    <source>
        <dbReference type="Proteomes" id="UP001150569"/>
    </source>
</evidence>
<gene>
    <name evidence="1" type="ORF">IWQ60_004396</name>
</gene>
<comment type="caution">
    <text evidence="1">The sequence shown here is derived from an EMBL/GenBank/DDBJ whole genome shotgun (WGS) entry which is preliminary data.</text>
</comment>
<reference evidence="1" key="1">
    <citation type="submission" date="2022-07" db="EMBL/GenBank/DDBJ databases">
        <title>Phylogenomic reconstructions and comparative analyses of Kickxellomycotina fungi.</title>
        <authorList>
            <person name="Reynolds N.K."/>
            <person name="Stajich J.E."/>
            <person name="Barry K."/>
            <person name="Grigoriev I.V."/>
            <person name="Crous P."/>
            <person name="Smith M.E."/>
        </authorList>
    </citation>
    <scope>NUCLEOTIDE SEQUENCE</scope>
    <source>
        <strain evidence="1">RSA 861</strain>
    </source>
</reference>
<organism evidence="1 2">
    <name type="scientific">Tieghemiomyces parasiticus</name>
    <dbReference type="NCBI Taxonomy" id="78921"/>
    <lineage>
        <taxon>Eukaryota</taxon>
        <taxon>Fungi</taxon>
        <taxon>Fungi incertae sedis</taxon>
        <taxon>Zoopagomycota</taxon>
        <taxon>Kickxellomycotina</taxon>
        <taxon>Dimargaritomycetes</taxon>
        <taxon>Dimargaritales</taxon>
        <taxon>Dimargaritaceae</taxon>
        <taxon>Tieghemiomyces</taxon>
    </lineage>
</organism>
<protein>
    <submittedName>
        <fullName evidence="1">Uncharacterized protein</fullName>
    </submittedName>
</protein>
<dbReference type="AlphaFoldDB" id="A0A9W8A7W5"/>
<dbReference type="Proteomes" id="UP001150569">
    <property type="component" value="Unassembled WGS sequence"/>
</dbReference>
<evidence type="ECO:0000313" key="1">
    <source>
        <dbReference type="EMBL" id="KAJ1925688.1"/>
    </source>
</evidence>
<proteinExistence type="predicted"/>
<dbReference type="EMBL" id="JANBPT010000212">
    <property type="protein sequence ID" value="KAJ1925688.1"/>
    <property type="molecule type" value="Genomic_DNA"/>
</dbReference>
<dbReference type="OrthoDB" id="5586656at2759"/>
<name>A0A9W8A7W5_9FUNG</name>
<accession>A0A9W8A7W5</accession>
<keyword evidence="2" id="KW-1185">Reference proteome</keyword>
<sequence length="119" mass="13687">MYVQISATFACVPAGIYRIVWQLYLTAETAGLRDLILRSTMYQRKDTTHRCQYDYRPTENHLLRLPKGQVVDLAMPQPIMVLPEHEYASVMAEVLSAGFNWKSNVSFVTVRFETIEATL</sequence>